<dbReference type="InterPro" id="IPR029028">
    <property type="entry name" value="Alpha/beta_knot_MTases"/>
</dbReference>
<dbReference type="eggNOG" id="COG0336">
    <property type="taxonomic scope" value="Bacteria"/>
</dbReference>
<evidence type="ECO:0000313" key="19">
    <source>
        <dbReference type="EMBL" id="AGF46948.1"/>
    </source>
</evidence>
<dbReference type="EC" id="2.1.1.228" evidence="5 15"/>
<comment type="subunit">
    <text evidence="4 15 17">Homodimer.</text>
</comment>
<dbReference type="InterPro" id="IPR002649">
    <property type="entry name" value="tRNA_m1G_MeTrfase_TrmD"/>
</dbReference>
<comment type="function">
    <text evidence="1 15 17">Specifically methylates guanosine-37 in various tRNAs.</text>
</comment>
<dbReference type="Pfam" id="PF01746">
    <property type="entry name" value="tRNA_m1G_MT"/>
    <property type="match status" value="1"/>
</dbReference>
<evidence type="ECO:0000256" key="2">
    <source>
        <dbReference type="ARBA" id="ARBA00004496"/>
    </source>
</evidence>
<feature type="domain" description="tRNA methyltransferase TRMD/TRM10-type" evidence="18">
    <location>
        <begin position="1"/>
        <end position="233"/>
    </location>
</feature>
<organism evidence="19 20">
    <name type="scientific">Candidatus Kinetoplastidibacterium desouzai TCC079E</name>
    <dbReference type="NCBI Taxonomy" id="1208919"/>
    <lineage>
        <taxon>Bacteria</taxon>
        <taxon>Pseudomonadati</taxon>
        <taxon>Pseudomonadota</taxon>
        <taxon>Betaproteobacteria</taxon>
        <taxon>Candidatus Kinetoplastidibacterium</taxon>
    </lineage>
</organism>
<dbReference type="GO" id="GO:0005829">
    <property type="term" value="C:cytosol"/>
    <property type="evidence" value="ECO:0007669"/>
    <property type="project" value="TreeGrafter"/>
</dbReference>
<dbReference type="KEGG" id="kde:CDSE_0662"/>
<dbReference type="InterPro" id="IPR016009">
    <property type="entry name" value="tRNA_MeTrfase_TRMD/TRM10"/>
</dbReference>
<dbReference type="Gene3D" id="3.40.1280.10">
    <property type="match status" value="1"/>
</dbReference>
<evidence type="ECO:0000256" key="13">
    <source>
        <dbReference type="ARBA" id="ARBA00033392"/>
    </source>
</evidence>
<keyword evidence="10 15" id="KW-0949">S-adenosyl-L-methionine</keyword>
<evidence type="ECO:0000256" key="9">
    <source>
        <dbReference type="ARBA" id="ARBA00022679"/>
    </source>
</evidence>
<evidence type="ECO:0000256" key="17">
    <source>
        <dbReference type="RuleBase" id="RU003464"/>
    </source>
</evidence>
<dbReference type="PIRSF" id="PIRSF000386">
    <property type="entry name" value="tRNA_mtase"/>
    <property type="match status" value="1"/>
</dbReference>
<feature type="binding site" evidence="15 16">
    <location>
        <begin position="137"/>
        <end position="142"/>
    </location>
    <ligand>
        <name>S-adenosyl-L-methionine</name>
        <dbReference type="ChEBI" id="CHEBI:59789"/>
    </ligand>
</feature>
<evidence type="ECO:0000256" key="11">
    <source>
        <dbReference type="ARBA" id="ARBA00022694"/>
    </source>
</evidence>
<keyword evidence="7 15" id="KW-0963">Cytoplasm</keyword>
<evidence type="ECO:0000256" key="4">
    <source>
        <dbReference type="ARBA" id="ARBA00011738"/>
    </source>
</evidence>
<comment type="similarity">
    <text evidence="3 15 17">Belongs to the RNA methyltransferase TrmD family.</text>
</comment>
<dbReference type="STRING" id="1208919.CDSE_0662"/>
<dbReference type="InterPro" id="IPR029026">
    <property type="entry name" value="tRNA_m1G_MTases_N"/>
</dbReference>
<evidence type="ECO:0000256" key="15">
    <source>
        <dbReference type="HAMAP-Rule" id="MF_00605"/>
    </source>
</evidence>
<evidence type="ECO:0000256" key="6">
    <source>
        <dbReference type="ARBA" id="ARBA00014679"/>
    </source>
</evidence>
<keyword evidence="9 15" id="KW-0808">Transferase</keyword>
<accession>M1L2H2</accession>
<dbReference type="HOGENOM" id="CLU_047363_0_1_4"/>
<comment type="catalytic activity">
    <reaction evidence="14 15 17">
        <text>guanosine(37) in tRNA + S-adenosyl-L-methionine = N(1)-methylguanosine(37) in tRNA + S-adenosyl-L-homocysteine + H(+)</text>
        <dbReference type="Rhea" id="RHEA:36899"/>
        <dbReference type="Rhea" id="RHEA-COMP:10145"/>
        <dbReference type="Rhea" id="RHEA-COMP:10147"/>
        <dbReference type="ChEBI" id="CHEBI:15378"/>
        <dbReference type="ChEBI" id="CHEBI:57856"/>
        <dbReference type="ChEBI" id="CHEBI:59789"/>
        <dbReference type="ChEBI" id="CHEBI:73542"/>
        <dbReference type="ChEBI" id="CHEBI:74269"/>
        <dbReference type="EC" id="2.1.1.228"/>
    </reaction>
</comment>
<gene>
    <name evidence="15" type="primary">trmD</name>
    <name evidence="19" type="ORF">CDSE_0662</name>
</gene>
<dbReference type="NCBIfam" id="NF000648">
    <property type="entry name" value="PRK00026.1"/>
    <property type="match status" value="1"/>
</dbReference>
<dbReference type="NCBIfam" id="TIGR00088">
    <property type="entry name" value="trmD"/>
    <property type="match status" value="1"/>
</dbReference>
<dbReference type="PANTHER" id="PTHR46417:SF1">
    <property type="entry name" value="TRNA (GUANINE-N(1)-)-METHYLTRANSFERASE"/>
    <property type="match status" value="1"/>
</dbReference>
<dbReference type="AlphaFoldDB" id="M1L2H2"/>
<evidence type="ECO:0000256" key="10">
    <source>
        <dbReference type="ARBA" id="ARBA00022691"/>
    </source>
</evidence>
<evidence type="ECO:0000256" key="12">
    <source>
        <dbReference type="ARBA" id="ARBA00029736"/>
    </source>
</evidence>
<dbReference type="OrthoDB" id="9807416at2"/>
<evidence type="ECO:0000256" key="14">
    <source>
        <dbReference type="ARBA" id="ARBA00047783"/>
    </source>
</evidence>
<dbReference type="HAMAP" id="MF_00605">
    <property type="entry name" value="TrmD"/>
    <property type="match status" value="1"/>
</dbReference>
<comment type="subcellular location">
    <subcellularLocation>
        <location evidence="2 15 17">Cytoplasm</location>
    </subcellularLocation>
</comment>
<dbReference type="EMBL" id="CP003803">
    <property type="protein sequence ID" value="AGF46948.1"/>
    <property type="molecule type" value="Genomic_DNA"/>
</dbReference>
<evidence type="ECO:0000256" key="7">
    <source>
        <dbReference type="ARBA" id="ARBA00022490"/>
    </source>
</evidence>
<protein>
    <recommendedName>
        <fullName evidence="6 15">tRNA (guanine-N(1)-)-methyltransferase</fullName>
        <ecNumber evidence="5 15">2.1.1.228</ecNumber>
    </recommendedName>
    <alternativeName>
        <fullName evidence="12 15">M1G-methyltransferase</fullName>
    </alternativeName>
    <alternativeName>
        <fullName evidence="13 15">tRNA [GM37] methyltransferase</fullName>
    </alternativeName>
</protein>
<keyword evidence="20" id="KW-1185">Reference proteome</keyword>
<evidence type="ECO:0000259" key="18">
    <source>
        <dbReference type="Pfam" id="PF01746"/>
    </source>
</evidence>
<dbReference type="Proteomes" id="UP000011547">
    <property type="component" value="Chromosome"/>
</dbReference>
<dbReference type="InterPro" id="IPR023148">
    <property type="entry name" value="tRNA_m1G_MeTrfase_C_sf"/>
</dbReference>
<dbReference type="CDD" id="cd18080">
    <property type="entry name" value="TrmD-like"/>
    <property type="match status" value="1"/>
</dbReference>
<evidence type="ECO:0000256" key="1">
    <source>
        <dbReference type="ARBA" id="ARBA00002634"/>
    </source>
</evidence>
<dbReference type="SUPFAM" id="SSF75217">
    <property type="entry name" value="alpha/beta knot"/>
    <property type="match status" value="1"/>
</dbReference>
<dbReference type="GO" id="GO:0002939">
    <property type="term" value="P:tRNA N1-guanine methylation"/>
    <property type="evidence" value="ECO:0007669"/>
    <property type="project" value="TreeGrafter"/>
</dbReference>
<dbReference type="GO" id="GO:0052906">
    <property type="term" value="F:tRNA (guanine(37)-N1)-methyltransferase activity"/>
    <property type="evidence" value="ECO:0007669"/>
    <property type="project" value="UniProtKB-UniRule"/>
</dbReference>
<dbReference type="FunFam" id="3.40.1280.10:FF:000001">
    <property type="entry name" value="tRNA (guanine-N(1)-)-methyltransferase"/>
    <property type="match status" value="1"/>
</dbReference>
<dbReference type="RefSeq" id="WP_015396359.1">
    <property type="nucleotide sequence ID" value="NC_020294.1"/>
</dbReference>
<dbReference type="PANTHER" id="PTHR46417">
    <property type="entry name" value="TRNA (GUANINE-N(1)-)-METHYLTRANSFERASE"/>
    <property type="match status" value="1"/>
</dbReference>
<keyword evidence="11 15" id="KW-0819">tRNA processing</keyword>
<evidence type="ECO:0000256" key="3">
    <source>
        <dbReference type="ARBA" id="ARBA00007630"/>
    </source>
</evidence>
<name>M1L2H2_9PROT</name>
<proteinExistence type="inferred from homology"/>
<evidence type="ECO:0000256" key="16">
    <source>
        <dbReference type="PIRSR" id="PIRSR000386-1"/>
    </source>
</evidence>
<feature type="binding site" evidence="15 16">
    <location>
        <position position="117"/>
    </location>
    <ligand>
        <name>S-adenosyl-L-methionine</name>
        <dbReference type="ChEBI" id="CHEBI:59789"/>
    </ligand>
</feature>
<keyword evidence="8 15" id="KW-0489">Methyltransferase</keyword>
<evidence type="ECO:0000313" key="20">
    <source>
        <dbReference type="Proteomes" id="UP000011547"/>
    </source>
</evidence>
<evidence type="ECO:0000256" key="8">
    <source>
        <dbReference type="ARBA" id="ARBA00022603"/>
    </source>
</evidence>
<reference evidence="19 20" key="1">
    <citation type="journal article" date="2013" name="Genome Biol. Evol.">
        <title>Genome evolution and phylogenomic analysis of candidatus kinetoplastibacterium, the betaproteobacterial endosymbionts of strigomonas and angomonas.</title>
        <authorList>
            <person name="Alves J.M."/>
            <person name="Serrano M.G."/>
            <person name="Maia da Silva F."/>
            <person name="Voegtly L.J."/>
            <person name="Matveyev A.V."/>
            <person name="Teixeira M.M."/>
            <person name="Camargo E.P."/>
            <person name="Buck G.A."/>
        </authorList>
    </citation>
    <scope>NUCLEOTIDE SEQUENCE [LARGE SCALE GENOMIC DNA]</scope>
    <source>
        <strain evidence="19 20">TCC079E</strain>
    </source>
</reference>
<sequence length="256" mass="28745">MRLDIITLFPEFFDSANNIGVVGRSYKNKIWDLYTWNPRNFTSDKRKNIDDRPYGGGPGMLMKVEPLENTVNHIHEERKLSNLSKAPVILLTPVGKLFTQNLAVKLAKSDGFILVCGRYEGVDKRFIDRCVTLEMSIGDFIISGGEIAALAVIDSIVRLLPGTLNNNKSATNESFSDEFSGLLEPYSYTRPENYCGDTVPKVLLSGNHANIDKWKREQSLEITCKRRPDLIKQAIKDGCLSQDDEHLISSIIPDAH</sequence>
<dbReference type="Gene3D" id="1.10.1270.20">
    <property type="entry name" value="tRNA(m1g37)methyltransferase, domain 2"/>
    <property type="match status" value="1"/>
</dbReference>
<evidence type="ECO:0000256" key="5">
    <source>
        <dbReference type="ARBA" id="ARBA00012807"/>
    </source>
</evidence>
<dbReference type="PATRIC" id="fig|1208919.3.peg.386"/>